<dbReference type="AlphaFoldDB" id="A0A9X3EKG8"/>
<dbReference type="PANTHER" id="PTHR11022:SF41">
    <property type="entry name" value="PEPTIDOGLYCAN-RECOGNITION PROTEIN LC-RELATED"/>
    <property type="match status" value="1"/>
</dbReference>
<proteinExistence type="predicted"/>
<dbReference type="Proteomes" id="UP001150830">
    <property type="component" value="Unassembled WGS sequence"/>
</dbReference>
<name>A0A9X3EKG8_9GAMM</name>
<sequence>MTQVPLEVVINGLTVAAGASLLVERSIEWLKSVRERAYRQLITAESGAAASVAVGSASAHAEALASRWQVSTDSDPVSAARQLQATLDSVAVVVNQDSSDSSFEQSPPILHVPLPVISLNQARLDLFIRLAPVAIGIILAGWFELHLVALFTGQTVESSAVLLQRGEIWACLRNQLDTLLSGVLIGGGSQPVHLLLTLLTKRQLAADPTNATSEAGNTISSPRCEPAAVSTDGDLAWRDIPYSGGVRPDTLQTVHLRSGWPDQVVVHHTAMHSALGFNAITDEFFNHKGWLTGYHAVIMPDGSIQPFCRWDRTGNHAKGQNRHTLGVAFHGNFHNGQDRFANPDGRYGNLVPTSQQLDAGARLIALWMHLYDLDAERPDCITPHRALPTASTVCPGSRFPWNELNERVYQYYRFWQDDDKASQALAAYRQRPYLYPDTGRAV</sequence>
<dbReference type="EMBL" id="JAPNOA010000029">
    <property type="protein sequence ID" value="MCY0965971.1"/>
    <property type="molecule type" value="Genomic_DNA"/>
</dbReference>
<reference evidence="2" key="1">
    <citation type="submission" date="2022-11" db="EMBL/GenBank/DDBJ databases">
        <title>Parathalassolutuus dongxingensis gen. nov., sp. nov., a novel member of family Oceanospirillaceae isolated from a coastal shrimp pond in Guangxi, China.</title>
        <authorList>
            <person name="Chen H."/>
        </authorList>
    </citation>
    <scope>NUCLEOTIDE SEQUENCE</scope>
    <source>
        <strain evidence="2">G-43</strain>
    </source>
</reference>
<dbReference type="RefSeq" id="WP_283174179.1">
    <property type="nucleotide sequence ID" value="NZ_JAPNOA010000029.1"/>
</dbReference>
<dbReference type="InterPro" id="IPR002502">
    <property type="entry name" value="Amidase_domain"/>
</dbReference>
<comment type="caution">
    <text evidence="2">The sequence shown here is derived from an EMBL/GenBank/DDBJ whole genome shotgun (WGS) entry which is preliminary data.</text>
</comment>
<organism evidence="2 3">
    <name type="scientific">Parathalassolituus penaei</name>
    <dbReference type="NCBI Taxonomy" id="2997323"/>
    <lineage>
        <taxon>Bacteria</taxon>
        <taxon>Pseudomonadati</taxon>
        <taxon>Pseudomonadota</taxon>
        <taxon>Gammaproteobacteria</taxon>
        <taxon>Oceanospirillales</taxon>
        <taxon>Oceanospirillaceae</taxon>
        <taxon>Parathalassolituus</taxon>
    </lineage>
</organism>
<protein>
    <submittedName>
        <fullName evidence="2">Peptidoglycan recognition family protein</fullName>
    </submittedName>
</protein>
<dbReference type="SMART" id="SM00644">
    <property type="entry name" value="Ami_2"/>
    <property type="match status" value="1"/>
</dbReference>
<keyword evidence="3" id="KW-1185">Reference proteome</keyword>
<dbReference type="PANTHER" id="PTHR11022">
    <property type="entry name" value="PEPTIDOGLYCAN RECOGNITION PROTEIN"/>
    <property type="match status" value="1"/>
</dbReference>
<dbReference type="GO" id="GO:0009253">
    <property type="term" value="P:peptidoglycan catabolic process"/>
    <property type="evidence" value="ECO:0007669"/>
    <property type="project" value="InterPro"/>
</dbReference>
<accession>A0A9X3EKG8</accession>
<dbReference type="Gene3D" id="3.40.80.10">
    <property type="entry name" value="Peptidoglycan recognition protein-like"/>
    <property type="match status" value="1"/>
</dbReference>
<dbReference type="CDD" id="cd06583">
    <property type="entry name" value="PGRP"/>
    <property type="match status" value="1"/>
</dbReference>
<dbReference type="GO" id="GO:0008745">
    <property type="term" value="F:N-acetylmuramoyl-L-alanine amidase activity"/>
    <property type="evidence" value="ECO:0007669"/>
    <property type="project" value="InterPro"/>
</dbReference>
<evidence type="ECO:0000313" key="3">
    <source>
        <dbReference type="Proteomes" id="UP001150830"/>
    </source>
</evidence>
<dbReference type="SUPFAM" id="SSF55846">
    <property type="entry name" value="N-acetylmuramoyl-L-alanine amidase-like"/>
    <property type="match status" value="1"/>
</dbReference>
<dbReference type="Pfam" id="PF01510">
    <property type="entry name" value="Amidase_2"/>
    <property type="match status" value="1"/>
</dbReference>
<evidence type="ECO:0000259" key="1">
    <source>
        <dbReference type="SMART" id="SM00644"/>
    </source>
</evidence>
<dbReference type="InterPro" id="IPR036505">
    <property type="entry name" value="Amidase/PGRP_sf"/>
</dbReference>
<gene>
    <name evidence="2" type="ORF">OUO13_12295</name>
</gene>
<dbReference type="InterPro" id="IPR015510">
    <property type="entry name" value="PGRP"/>
</dbReference>
<evidence type="ECO:0000313" key="2">
    <source>
        <dbReference type="EMBL" id="MCY0965971.1"/>
    </source>
</evidence>
<feature type="domain" description="N-acetylmuramoyl-L-alanine amidase" evidence="1">
    <location>
        <begin position="249"/>
        <end position="396"/>
    </location>
</feature>